<keyword evidence="4" id="KW-1185">Reference proteome</keyword>
<name>A0A9P8M7B5_9HYPO</name>
<feature type="region of interest" description="Disordered" evidence="1">
    <location>
        <begin position="19"/>
        <end position="49"/>
    </location>
</feature>
<accession>A0A9P8M7B5</accession>
<dbReference type="InterPro" id="IPR036047">
    <property type="entry name" value="F-box-like_dom_sf"/>
</dbReference>
<dbReference type="PROSITE" id="PS50181">
    <property type="entry name" value="FBOX"/>
    <property type="match status" value="1"/>
</dbReference>
<organism evidence="3 4">
    <name type="scientific">Metarhizium humberi</name>
    <dbReference type="NCBI Taxonomy" id="2596975"/>
    <lineage>
        <taxon>Eukaryota</taxon>
        <taxon>Fungi</taxon>
        <taxon>Dikarya</taxon>
        <taxon>Ascomycota</taxon>
        <taxon>Pezizomycotina</taxon>
        <taxon>Sordariomycetes</taxon>
        <taxon>Hypocreomycetidae</taxon>
        <taxon>Hypocreales</taxon>
        <taxon>Clavicipitaceae</taxon>
        <taxon>Metarhizium</taxon>
    </lineage>
</organism>
<proteinExistence type="predicted"/>
<reference evidence="3 4" key="1">
    <citation type="submission" date="2020-07" db="EMBL/GenBank/DDBJ databases">
        <title>Metarhizium humberi genome.</title>
        <authorList>
            <person name="Lysoe E."/>
        </authorList>
    </citation>
    <scope>NUCLEOTIDE SEQUENCE [LARGE SCALE GENOMIC DNA]</scope>
    <source>
        <strain evidence="3 4">ESALQ1638</strain>
    </source>
</reference>
<feature type="domain" description="F-box" evidence="2">
    <location>
        <begin position="54"/>
        <end position="101"/>
    </location>
</feature>
<protein>
    <recommendedName>
        <fullName evidence="2">F-box domain-containing protein</fullName>
    </recommendedName>
</protein>
<comment type="caution">
    <text evidence="3">The sequence shown here is derived from an EMBL/GenBank/DDBJ whole genome shotgun (WGS) entry which is preliminary data.</text>
</comment>
<evidence type="ECO:0000313" key="3">
    <source>
        <dbReference type="EMBL" id="KAH0596006.1"/>
    </source>
</evidence>
<dbReference type="AlphaFoldDB" id="A0A9P8M7B5"/>
<evidence type="ECO:0000256" key="1">
    <source>
        <dbReference type="SAM" id="MobiDB-lite"/>
    </source>
</evidence>
<sequence length="609" mass="67567">MSWIAVPSRLYYKLKRNTHAAPKPATRPSPSPSPAAAAAQPRRPPNTRLCHPPAMNLALLPYTVFFEIVSHLSAPEALASRRISRDVRSALVRPDLSISLILLHFPRSIEGRALRGHLRAGRHGPLEEEDWAAVFATLARRYHHLGSATPWRVDKVRVAGGPGLRGVTPWNRFLRLDDKTAAFDYWDPVWTFAPRQGVLVYPAAAAAGAAVATVVYRARDLASGDEAEVPFDAGGKVVRRVRLSHGILVVEWCEEEQGRDEPDGVGAAAHRHFATAFDVVPASCGRGRRRRVQVSFRSEWKTHCLGLPLSHQDRFFSTHNATHYVVYIWQPTRSPWGEHAPLERLVVWDISRPSPYRPSLDPAGRLAPSSSLGPRIIRRIANDDLSGWGVRQADTPRLRGLALDRNTWDADARSATGHVFLVEEEHRWCAGPHSSATPPRQHHLRTTGIPLVGDGPRWVDDCGGRGTFAEHGMEFSPRGCRASCADDGVDGVDAAEDFSAWPGRTPCWRHDDFPYLTVSEAHDALAGVRITARHCFMMETLSVHVRPRLCVEGVARYRSGDRAHAAPDDDEVRFEDGLWPQLMGKGCIAGDERWVVGEDEDGDVTILMF</sequence>
<dbReference type="EMBL" id="JACEFI010000011">
    <property type="protein sequence ID" value="KAH0596006.1"/>
    <property type="molecule type" value="Genomic_DNA"/>
</dbReference>
<dbReference type="InterPro" id="IPR001810">
    <property type="entry name" value="F-box_dom"/>
</dbReference>
<evidence type="ECO:0000259" key="2">
    <source>
        <dbReference type="PROSITE" id="PS50181"/>
    </source>
</evidence>
<dbReference type="Proteomes" id="UP000764110">
    <property type="component" value="Unassembled WGS sequence"/>
</dbReference>
<gene>
    <name evidence="3" type="ORF">MHUMG1_06556</name>
</gene>
<evidence type="ECO:0000313" key="4">
    <source>
        <dbReference type="Proteomes" id="UP000764110"/>
    </source>
</evidence>
<dbReference type="SUPFAM" id="SSF81383">
    <property type="entry name" value="F-box domain"/>
    <property type="match status" value="1"/>
</dbReference>